<keyword evidence="2" id="KW-1277">Toxin-antitoxin system</keyword>
<keyword evidence="5" id="KW-0378">Hydrolase</keyword>
<accession>A0ABM8QIF2</accession>
<evidence type="ECO:0000313" key="6">
    <source>
        <dbReference type="EMBL" id="CAE6698951.1"/>
    </source>
</evidence>
<evidence type="ECO:0000313" key="7">
    <source>
        <dbReference type="Proteomes" id="UP000675880"/>
    </source>
</evidence>
<dbReference type="EMBL" id="CAJNBJ010000001">
    <property type="protein sequence ID" value="CAE6698951.1"/>
    <property type="molecule type" value="Genomic_DNA"/>
</dbReference>
<dbReference type="RefSeq" id="WP_213040482.1">
    <property type="nucleotide sequence ID" value="NZ_CAJNBJ010000001.1"/>
</dbReference>
<keyword evidence="3" id="KW-0540">Nuclease</keyword>
<dbReference type="PANTHER" id="PTHR34139">
    <property type="entry name" value="UPF0331 PROTEIN MJ0127"/>
    <property type="match status" value="1"/>
</dbReference>
<dbReference type="Proteomes" id="UP000675880">
    <property type="component" value="Unassembled WGS sequence"/>
</dbReference>
<evidence type="ECO:0000256" key="5">
    <source>
        <dbReference type="ARBA" id="ARBA00022801"/>
    </source>
</evidence>
<keyword evidence="4" id="KW-0547">Nucleotide-binding</keyword>
<comment type="caution">
    <text evidence="6">The sequence shown here is derived from an EMBL/GenBank/DDBJ whole genome shotgun (WGS) entry which is preliminary data.</text>
</comment>
<dbReference type="PANTHER" id="PTHR34139:SF1">
    <property type="entry name" value="RNASE MJ1380-RELATED"/>
    <property type="match status" value="1"/>
</dbReference>
<dbReference type="InterPro" id="IPR008201">
    <property type="entry name" value="HepT-like"/>
</dbReference>
<organism evidence="6 7">
    <name type="scientific">Nitrospira defluvii</name>
    <dbReference type="NCBI Taxonomy" id="330214"/>
    <lineage>
        <taxon>Bacteria</taxon>
        <taxon>Pseudomonadati</taxon>
        <taxon>Nitrospirota</taxon>
        <taxon>Nitrospiria</taxon>
        <taxon>Nitrospirales</taxon>
        <taxon>Nitrospiraceae</taxon>
        <taxon>Nitrospira</taxon>
    </lineage>
</organism>
<dbReference type="Pfam" id="PF01934">
    <property type="entry name" value="HepT-like"/>
    <property type="match status" value="1"/>
</dbReference>
<name>A0ABM8QIF2_9BACT</name>
<dbReference type="InterPro" id="IPR051813">
    <property type="entry name" value="HepT_RNase_toxin"/>
</dbReference>
<reference evidence="6 7" key="1">
    <citation type="submission" date="2021-02" db="EMBL/GenBank/DDBJ databases">
        <authorList>
            <person name="Han P."/>
        </authorList>
    </citation>
    <scope>NUCLEOTIDE SEQUENCE [LARGE SCALE GENOMIC DNA]</scope>
    <source>
        <strain evidence="6">Candidatus Nitrospira sp. ZN2</strain>
    </source>
</reference>
<gene>
    <name evidence="6" type="ORF">NSPZN2_10619</name>
</gene>
<keyword evidence="1" id="KW-0597">Phosphoprotein</keyword>
<proteinExistence type="predicted"/>
<sequence>MWRDDAYLLDMLIAARRVIEFRADLTWEQFRQSGLHQHAITKALENIGEAAGKVSEEARAKLPAVPWKQVIVMRHRIAHDYFRLDLLRVWDITLHDVPALIAAIEPHIPPEQP</sequence>
<evidence type="ECO:0000256" key="4">
    <source>
        <dbReference type="ARBA" id="ARBA00022741"/>
    </source>
</evidence>
<evidence type="ECO:0000256" key="3">
    <source>
        <dbReference type="ARBA" id="ARBA00022722"/>
    </source>
</evidence>
<keyword evidence="7" id="KW-1185">Reference proteome</keyword>
<evidence type="ECO:0008006" key="8">
    <source>
        <dbReference type="Google" id="ProtNLM"/>
    </source>
</evidence>
<evidence type="ECO:0000256" key="2">
    <source>
        <dbReference type="ARBA" id="ARBA00022649"/>
    </source>
</evidence>
<evidence type="ECO:0000256" key="1">
    <source>
        <dbReference type="ARBA" id="ARBA00022553"/>
    </source>
</evidence>
<protein>
    <recommendedName>
        <fullName evidence="8">Nucleotidyltransferase</fullName>
    </recommendedName>
</protein>